<gene>
    <name evidence="2" type="ORF">CM83_4526</name>
</gene>
<dbReference type="EMBL" id="GBHO01029714">
    <property type="protein sequence ID" value="JAG13890.1"/>
    <property type="molecule type" value="Transcribed_RNA"/>
</dbReference>
<dbReference type="AlphaFoldDB" id="A0A0A9X9W2"/>
<evidence type="ECO:0000313" key="3">
    <source>
        <dbReference type="EMBL" id="JAG60844.1"/>
    </source>
</evidence>
<reference evidence="2" key="2">
    <citation type="submission" date="2014-07" db="EMBL/GenBank/DDBJ databases">
        <authorList>
            <person name="Hull J."/>
        </authorList>
    </citation>
    <scope>NUCLEOTIDE SEQUENCE</scope>
</reference>
<feature type="non-terminal residue" evidence="2">
    <location>
        <position position="1"/>
    </location>
</feature>
<keyword evidence="1" id="KW-0472">Membrane</keyword>
<feature type="transmembrane region" description="Helical" evidence="1">
    <location>
        <begin position="117"/>
        <end position="139"/>
    </location>
</feature>
<evidence type="ECO:0000256" key="1">
    <source>
        <dbReference type="SAM" id="Phobius"/>
    </source>
</evidence>
<organism evidence="2">
    <name type="scientific">Lygus hesperus</name>
    <name type="common">Western plant bug</name>
    <dbReference type="NCBI Taxonomy" id="30085"/>
    <lineage>
        <taxon>Eukaryota</taxon>
        <taxon>Metazoa</taxon>
        <taxon>Ecdysozoa</taxon>
        <taxon>Arthropoda</taxon>
        <taxon>Hexapoda</taxon>
        <taxon>Insecta</taxon>
        <taxon>Pterygota</taxon>
        <taxon>Neoptera</taxon>
        <taxon>Paraneoptera</taxon>
        <taxon>Hemiptera</taxon>
        <taxon>Heteroptera</taxon>
        <taxon>Panheteroptera</taxon>
        <taxon>Cimicomorpha</taxon>
        <taxon>Miridae</taxon>
        <taxon>Mirini</taxon>
        <taxon>Lygus</taxon>
    </lineage>
</organism>
<evidence type="ECO:0000313" key="2">
    <source>
        <dbReference type="EMBL" id="JAG13890.1"/>
    </source>
</evidence>
<dbReference type="EMBL" id="GBRD01004977">
    <property type="protein sequence ID" value="JAG60844.1"/>
    <property type="molecule type" value="Transcribed_RNA"/>
</dbReference>
<accession>A0A0A9X9W2</accession>
<sequence>TQSPTKKEAPQTFTASPAHGKWKNARINFLLESVEIHLKSEKRVLNGHSRVQLGGRLLPQPHPRVQLRGIQTEKDFLEAEVTVADKGVEVRRGRRHNKAYTLFMNNSAQTDVQRHKYTMFVVVFFLVMSLNLWFAYVTFNIHYKVFSPTHIIDKPSRFDWMIPMRYFRTTNIFKRFFAKNVK</sequence>
<keyword evidence="1" id="KW-0812">Transmembrane</keyword>
<protein>
    <submittedName>
        <fullName evidence="2">Uncharacterized protein</fullName>
    </submittedName>
</protein>
<reference evidence="3" key="3">
    <citation type="submission" date="2014-09" db="EMBL/GenBank/DDBJ databases">
        <authorList>
            <person name="Magalhaes I.L.F."/>
            <person name="Oliveira U."/>
            <person name="Santos F.R."/>
            <person name="Vidigal T.H.D.A."/>
            <person name="Brescovit A.D."/>
            <person name="Santos A.J."/>
        </authorList>
    </citation>
    <scope>NUCLEOTIDE SEQUENCE</scope>
</reference>
<proteinExistence type="predicted"/>
<name>A0A0A9X9W2_LYGHE</name>
<keyword evidence="1" id="KW-1133">Transmembrane helix</keyword>
<reference evidence="2" key="1">
    <citation type="journal article" date="2014" name="PLoS ONE">
        <title>Transcriptome-Based Identification of ABC Transporters in the Western Tarnished Plant Bug Lygus hesperus.</title>
        <authorList>
            <person name="Hull J.J."/>
            <person name="Chaney K."/>
            <person name="Geib S.M."/>
            <person name="Fabrick J.A."/>
            <person name="Brent C.S."/>
            <person name="Walsh D."/>
            <person name="Lavine L.C."/>
        </authorList>
    </citation>
    <scope>NUCLEOTIDE SEQUENCE</scope>
</reference>